<organism evidence="6 7">
    <name type="scientific">Methanobrevibacter oralis</name>
    <dbReference type="NCBI Taxonomy" id="66851"/>
    <lineage>
        <taxon>Archaea</taxon>
        <taxon>Methanobacteriati</taxon>
        <taxon>Methanobacteriota</taxon>
        <taxon>Methanomada group</taxon>
        <taxon>Methanobacteria</taxon>
        <taxon>Methanobacteriales</taxon>
        <taxon>Methanobacteriaceae</taxon>
        <taxon>Methanobrevibacter</taxon>
    </lineage>
</organism>
<dbReference type="InterPro" id="IPR051081">
    <property type="entry name" value="HTH_MetalResp_TranReg"/>
</dbReference>
<dbReference type="Proteomes" id="UP000077428">
    <property type="component" value="Unassembled WGS sequence"/>
</dbReference>
<reference evidence="7" key="1">
    <citation type="journal article" date="2016" name="Genome Announc.">
        <title>Draft Genome Sequences of Methanobrevibacter curvatus DSM11111, Methanobrevibacter cuticularis DSM11139, Methanobrevibacter filiformis DSM11501, and Methanobrevibacter oralis DSM7256.</title>
        <authorList>
            <person name="Poehlein A."/>
            <person name="Seedorf H."/>
        </authorList>
    </citation>
    <scope>NUCLEOTIDE SEQUENCE [LARGE SCALE GENOMIC DNA]</scope>
    <source>
        <strain evidence="7">DSM 7256 / JCM 30027 / ZR</strain>
    </source>
</reference>
<dbReference type="CDD" id="cd00090">
    <property type="entry name" value="HTH_ARSR"/>
    <property type="match status" value="1"/>
</dbReference>
<dbReference type="Gene3D" id="1.10.10.10">
    <property type="entry name" value="Winged helix-like DNA-binding domain superfamily/Winged helix DNA-binding domain"/>
    <property type="match status" value="1"/>
</dbReference>
<dbReference type="PANTHER" id="PTHR33154:SF33">
    <property type="entry name" value="TRANSCRIPTIONAL REPRESSOR SDPR"/>
    <property type="match status" value="1"/>
</dbReference>
<dbReference type="Pfam" id="PF01022">
    <property type="entry name" value="HTH_5"/>
    <property type="match status" value="1"/>
</dbReference>
<keyword evidence="3" id="KW-0804">Transcription</keyword>
<dbReference type="InterPro" id="IPR036388">
    <property type="entry name" value="WH-like_DNA-bd_sf"/>
</dbReference>
<keyword evidence="2" id="KW-0238">DNA-binding</keyword>
<dbReference type="PATRIC" id="fig|66851.6.peg.1149"/>
<feature type="domain" description="HTH arsR-type" evidence="5">
    <location>
        <begin position="82"/>
        <end position="164"/>
    </location>
</feature>
<keyword evidence="7" id="KW-1185">Reference proteome</keyword>
<dbReference type="InterPro" id="IPR011991">
    <property type="entry name" value="ArsR-like_HTH"/>
</dbReference>
<dbReference type="GO" id="GO:0003700">
    <property type="term" value="F:DNA-binding transcription factor activity"/>
    <property type="evidence" value="ECO:0007669"/>
    <property type="project" value="InterPro"/>
</dbReference>
<sequence>MVHYFRVITPSFSKPNIKVTKSYISLTIIIVTKGYIKVSIYCIIMTKQNDINKNAINVNSSNDGIEIRGDYSNSLGEIDKEDILDVMGCKTRRDIINLLREESMFVSEISNELNIGQKAIIEHLRAMEEIGILNSSYKKIVRGRPRKYYDLPHEVNINITINRNSFDVNLTEDILNTLQLPSGDEWSKLLDIEKRIDNGQLEAIEELKNQIRLYDNLKARAEYILERTLKNR</sequence>
<gene>
    <name evidence="6" type="ORF">MBORA_10470</name>
</gene>
<evidence type="ECO:0000256" key="1">
    <source>
        <dbReference type="ARBA" id="ARBA00023015"/>
    </source>
</evidence>
<accession>A0A166B2I2</accession>
<evidence type="ECO:0000256" key="3">
    <source>
        <dbReference type="ARBA" id="ARBA00023163"/>
    </source>
</evidence>
<name>A0A166B2I2_METOA</name>
<dbReference type="EMBL" id="LWMU01000063">
    <property type="protein sequence ID" value="KZX12784.1"/>
    <property type="molecule type" value="Genomic_DNA"/>
</dbReference>
<protein>
    <submittedName>
        <fullName evidence="6">Bacterial regulatory protein, arsR family</fullName>
    </submittedName>
</protein>
<keyword evidence="4" id="KW-1133">Transmembrane helix</keyword>
<dbReference type="SMART" id="SM00418">
    <property type="entry name" value="HTH_ARSR"/>
    <property type="match status" value="1"/>
</dbReference>
<dbReference type="InterPro" id="IPR001845">
    <property type="entry name" value="HTH_ArsR_DNA-bd_dom"/>
</dbReference>
<dbReference type="GO" id="GO:0003677">
    <property type="term" value="F:DNA binding"/>
    <property type="evidence" value="ECO:0007669"/>
    <property type="project" value="UniProtKB-KW"/>
</dbReference>
<dbReference type="PANTHER" id="PTHR33154">
    <property type="entry name" value="TRANSCRIPTIONAL REGULATOR, ARSR FAMILY"/>
    <property type="match status" value="1"/>
</dbReference>
<keyword evidence="4" id="KW-0472">Membrane</keyword>
<evidence type="ECO:0000256" key="4">
    <source>
        <dbReference type="SAM" id="Phobius"/>
    </source>
</evidence>
<evidence type="ECO:0000259" key="5">
    <source>
        <dbReference type="SMART" id="SM00418"/>
    </source>
</evidence>
<evidence type="ECO:0000313" key="6">
    <source>
        <dbReference type="EMBL" id="KZX12784.1"/>
    </source>
</evidence>
<dbReference type="STRING" id="66851.MBORA_10470"/>
<evidence type="ECO:0000313" key="7">
    <source>
        <dbReference type="Proteomes" id="UP000077428"/>
    </source>
</evidence>
<dbReference type="AlphaFoldDB" id="A0A166B2I2"/>
<dbReference type="SUPFAM" id="SSF46785">
    <property type="entry name" value="Winged helix' DNA-binding domain"/>
    <property type="match status" value="1"/>
</dbReference>
<evidence type="ECO:0000256" key="2">
    <source>
        <dbReference type="ARBA" id="ARBA00023125"/>
    </source>
</evidence>
<proteinExistence type="predicted"/>
<comment type="caution">
    <text evidence="6">The sequence shown here is derived from an EMBL/GenBank/DDBJ whole genome shotgun (WGS) entry which is preliminary data.</text>
</comment>
<dbReference type="InterPro" id="IPR036390">
    <property type="entry name" value="WH_DNA-bd_sf"/>
</dbReference>
<keyword evidence="1" id="KW-0805">Transcription regulation</keyword>
<feature type="transmembrane region" description="Helical" evidence="4">
    <location>
        <begin position="23"/>
        <end position="44"/>
    </location>
</feature>
<keyword evidence="4" id="KW-0812">Transmembrane</keyword>